<name>A0A7Y8F9R4_9PSED</name>
<dbReference type="InterPro" id="IPR019302">
    <property type="entry name" value="CAP12/PCTIR_TIR_dom"/>
</dbReference>
<dbReference type="RefSeq" id="WP_177112895.1">
    <property type="nucleotide sequence ID" value="NZ_JACARF010000005.1"/>
</dbReference>
<comment type="caution">
    <text evidence="2">The sequence shown here is derived from an EMBL/GenBank/DDBJ whole genome shotgun (WGS) entry which is preliminary data.</text>
</comment>
<sequence>MSIKFLESHFDKVSYLQNLLSARATGNAAEPTEYLQLRHQLLNDSEIGHQLPPFVKQHGSLDSFWTWIKQKFPTYAERRAYLSEQFTPLLDSLDLPGYEGFPPVQTAKPLHPTASIPLPSSASVVARNKRKVFIVHGRDDLAKYEVSRFIENLGLEAIILHEQANAGLTIIEKIERYTNDADFALVLYTPCDQGRGYHEQQEKPKDRARQNVVFEHGYLMAKLGRENVCALVKGTIETPNDISGVVYVPLDQAGAWQKEIVKELRACGYTIKNW</sequence>
<dbReference type="Pfam" id="PF10137">
    <property type="entry name" value="CAP12-PCTIR_TIR"/>
    <property type="match status" value="1"/>
</dbReference>
<dbReference type="EMBL" id="JACARF010000005">
    <property type="protein sequence ID" value="NWE74939.1"/>
    <property type="molecule type" value="Genomic_DNA"/>
</dbReference>
<evidence type="ECO:0000313" key="2">
    <source>
        <dbReference type="EMBL" id="NWE74939.1"/>
    </source>
</evidence>
<feature type="domain" description="CD-NTase-associated protein 12/Pycsar effector protein TIR" evidence="1">
    <location>
        <begin position="131"/>
        <end position="251"/>
    </location>
</feature>
<evidence type="ECO:0000313" key="3">
    <source>
        <dbReference type="Proteomes" id="UP000537188"/>
    </source>
</evidence>
<dbReference type="AlphaFoldDB" id="A0A7Y8F9R4"/>
<organism evidence="2 3">
    <name type="scientific">Pseudomonas yamanorum</name>
    <dbReference type="NCBI Taxonomy" id="515393"/>
    <lineage>
        <taxon>Bacteria</taxon>
        <taxon>Pseudomonadati</taxon>
        <taxon>Pseudomonadota</taxon>
        <taxon>Gammaproteobacteria</taxon>
        <taxon>Pseudomonadales</taxon>
        <taxon>Pseudomonadaceae</taxon>
        <taxon>Pseudomonas</taxon>
    </lineage>
</organism>
<proteinExistence type="predicted"/>
<reference evidence="2 3" key="1">
    <citation type="submission" date="2020-04" db="EMBL/GenBank/DDBJ databases">
        <title>Molecular characterization of pseudomonads from Agaricus bisporus reveal novel blotch 2 pathogens in Western Europe.</title>
        <authorList>
            <person name="Taparia T."/>
            <person name="Krijger M."/>
            <person name="Haynes E."/>
            <person name="Elpinstone J.G."/>
            <person name="Noble R."/>
            <person name="Van Der Wolf J."/>
        </authorList>
    </citation>
    <scope>NUCLEOTIDE SEQUENCE [LARGE SCALE GENOMIC DNA]</scope>
    <source>
        <strain evidence="2 3">IPO3781</strain>
    </source>
</reference>
<dbReference type="Proteomes" id="UP000537188">
    <property type="component" value="Unassembled WGS sequence"/>
</dbReference>
<evidence type="ECO:0000259" key="1">
    <source>
        <dbReference type="Pfam" id="PF10137"/>
    </source>
</evidence>
<gene>
    <name evidence="2" type="ORF">HX828_05175</name>
</gene>
<dbReference type="GO" id="GO:0050135">
    <property type="term" value="F:NADP+ nucleosidase activity"/>
    <property type="evidence" value="ECO:0007669"/>
    <property type="project" value="InterPro"/>
</dbReference>
<accession>A0A7Y8F9R4</accession>
<protein>
    <submittedName>
        <fullName evidence="2">Nucleotide-binding protein</fullName>
    </submittedName>
</protein>